<protein>
    <submittedName>
        <fullName evidence="2">Uncharacterized protein</fullName>
    </submittedName>
</protein>
<sequence>MDDLRLTINKIIRTFDDEDLNLVYSLVKRLSESYEEYEPTQTDSEKPKEQIKNKNEVMEDETERFSVDDVPSKKLDYASDELLEDYGLSENEELLERLMMWRRD</sequence>
<name>A0A379DCY1_9FIRM</name>
<evidence type="ECO:0000256" key="1">
    <source>
        <dbReference type="SAM" id="MobiDB-lite"/>
    </source>
</evidence>
<gene>
    <name evidence="2" type="ORF">NCTC11088_01246</name>
</gene>
<dbReference type="EMBL" id="UGTH01000001">
    <property type="protein sequence ID" value="SUB75451.1"/>
    <property type="molecule type" value="Genomic_DNA"/>
</dbReference>
<dbReference type="RefSeq" id="WP_004819877.1">
    <property type="nucleotide sequence ID" value="NZ_UGTH01000001.1"/>
</dbReference>
<proteinExistence type="predicted"/>
<dbReference type="Proteomes" id="UP000254777">
    <property type="component" value="Unassembled WGS sequence"/>
</dbReference>
<feature type="region of interest" description="Disordered" evidence="1">
    <location>
        <begin position="34"/>
        <end position="65"/>
    </location>
</feature>
<accession>A0A379DCY1</accession>
<reference evidence="2 3" key="1">
    <citation type="submission" date="2018-06" db="EMBL/GenBank/DDBJ databases">
        <authorList>
            <consortium name="Pathogen Informatics"/>
            <person name="Doyle S."/>
        </authorList>
    </citation>
    <scope>NUCLEOTIDE SEQUENCE [LARGE SCALE GENOMIC DNA]</scope>
    <source>
        <strain evidence="2 3">NCTC11088</strain>
    </source>
</reference>
<organism evidence="2 3">
    <name type="scientific">Peptoniphilus indolicus</name>
    <dbReference type="NCBI Taxonomy" id="33030"/>
    <lineage>
        <taxon>Bacteria</taxon>
        <taxon>Bacillati</taxon>
        <taxon>Bacillota</taxon>
        <taxon>Tissierellia</taxon>
        <taxon>Tissierellales</taxon>
        <taxon>Peptoniphilaceae</taxon>
        <taxon>Peptoniphilus</taxon>
    </lineage>
</organism>
<evidence type="ECO:0000313" key="3">
    <source>
        <dbReference type="Proteomes" id="UP000254777"/>
    </source>
</evidence>
<dbReference type="AlphaFoldDB" id="A0A379DCY1"/>
<feature type="compositionally biased region" description="Basic and acidic residues" evidence="1">
    <location>
        <begin position="43"/>
        <end position="65"/>
    </location>
</feature>
<evidence type="ECO:0000313" key="2">
    <source>
        <dbReference type="EMBL" id="SUB75451.1"/>
    </source>
</evidence>